<organism evidence="1 2">
    <name type="scientific">Mycobacterium intracellulare subsp. chimaera</name>
    <dbReference type="NCBI Taxonomy" id="222805"/>
    <lineage>
        <taxon>Bacteria</taxon>
        <taxon>Bacillati</taxon>
        <taxon>Actinomycetota</taxon>
        <taxon>Actinomycetes</taxon>
        <taxon>Mycobacteriales</taxon>
        <taxon>Mycobacteriaceae</taxon>
        <taxon>Mycobacterium</taxon>
        <taxon>Mycobacterium avium complex (MAC)</taxon>
    </lineage>
</organism>
<accession>A0ABT7P3R8</accession>
<evidence type="ECO:0000313" key="1">
    <source>
        <dbReference type="EMBL" id="MDM3927761.1"/>
    </source>
</evidence>
<name>A0ABT7P3R8_MYCIT</name>
<gene>
    <name evidence="1" type="ORF">QRB35_17260</name>
</gene>
<sequence length="49" mass="5378">MLNNNPTVDELVAEGVPRDVAVLIRPYLNVWSSDVGDLARAVRKVITNS</sequence>
<proteinExistence type="predicted"/>
<protein>
    <submittedName>
        <fullName evidence="1">Uncharacterized protein</fullName>
    </submittedName>
</protein>
<keyword evidence="2" id="KW-1185">Reference proteome</keyword>
<reference evidence="2" key="1">
    <citation type="submission" date="2023-06" db="EMBL/GenBank/DDBJ databases">
        <title>Itaconate inhibition of nontuberculous mycobacteria.</title>
        <authorList>
            <person name="Spilker T."/>
        </authorList>
    </citation>
    <scope>NUCLEOTIDE SEQUENCE [LARGE SCALE GENOMIC DNA]</scope>
    <source>
        <strain evidence="2">FLAC1071</strain>
    </source>
</reference>
<evidence type="ECO:0000313" key="2">
    <source>
        <dbReference type="Proteomes" id="UP001529272"/>
    </source>
</evidence>
<dbReference type="EMBL" id="JASZZX010000016">
    <property type="protein sequence ID" value="MDM3927761.1"/>
    <property type="molecule type" value="Genomic_DNA"/>
</dbReference>
<reference evidence="1 2" key="2">
    <citation type="submission" date="2023-06" db="EMBL/GenBank/DDBJ databases">
        <title>Itaconate inhibition of nontuberculous mycobacteria.</title>
        <authorList>
            <person name="Breen P."/>
            <person name="Zimbric M."/>
            <person name="Caverly L."/>
        </authorList>
    </citation>
    <scope>NUCLEOTIDE SEQUENCE [LARGE SCALE GENOMIC DNA]</scope>
    <source>
        <strain evidence="1 2">FLAC1071</strain>
    </source>
</reference>
<dbReference type="Proteomes" id="UP001529272">
    <property type="component" value="Unassembled WGS sequence"/>
</dbReference>
<dbReference type="RefSeq" id="WP_158514596.1">
    <property type="nucleotide sequence ID" value="NZ_CP012886.2"/>
</dbReference>
<comment type="caution">
    <text evidence="1">The sequence shown here is derived from an EMBL/GenBank/DDBJ whole genome shotgun (WGS) entry which is preliminary data.</text>
</comment>